<keyword evidence="3" id="KW-1185">Reference proteome</keyword>
<dbReference type="AlphaFoldDB" id="A0A0S4KVQ3"/>
<dbReference type="RefSeq" id="WP_062486825.1">
    <property type="nucleotide sequence ID" value="NZ_LN885086.1"/>
</dbReference>
<feature type="chain" id="PRO_5006623572" evidence="1">
    <location>
        <begin position="25"/>
        <end position="137"/>
    </location>
</feature>
<proteinExistence type="predicted"/>
<evidence type="ECO:0000313" key="3">
    <source>
        <dbReference type="Proteomes" id="UP000066284"/>
    </source>
</evidence>
<dbReference type="OrthoDB" id="9796806at2"/>
<reference evidence="3" key="1">
    <citation type="submission" date="2015-09" db="EMBL/GenBank/DDBJ databases">
        <authorList>
            <person name="Daims H."/>
        </authorList>
    </citation>
    <scope>NUCLEOTIDE SEQUENCE [LARGE SCALE GENOMIC DNA]</scope>
</reference>
<keyword evidence="1" id="KW-0732">Signal</keyword>
<protein>
    <submittedName>
        <fullName evidence="2">Uncharacterized protein</fullName>
    </submittedName>
</protein>
<dbReference type="Proteomes" id="UP000066284">
    <property type="component" value="Chromosome 1"/>
</dbReference>
<accession>A0A0S4KVQ3</accession>
<organism evidence="2 3">
    <name type="scientific">Candidatus Nitrospira inopinata</name>
    <dbReference type="NCBI Taxonomy" id="1715989"/>
    <lineage>
        <taxon>Bacteria</taxon>
        <taxon>Pseudomonadati</taxon>
        <taxon>Nitrospirota</taxon>
        <taxon>Nitrospiria</taxon>
        <taxon>Nitrospirales</taxon>
        <taxon>Nitrospiraceae</taxon>
        <taxon>Nitrospira</taxon>
    </lineage>
</organism>
<evidence type="ECO:0000256" key="1">
    <source>
        <dbReference type="SAM" id="SignalP"/>
    </source>
</evidence>
<dbReference type="KEGG" id="nio:NITINOP_2915"/>
<gene>
    <name evidence="2" type="ORF">NITINOP_2915</name>
</gene>
<sequence>MDVRNLLGSVLILSLSNIGGQAMAYEPSPRGDVSNQCARVTFSEFTPKPYSYDTNNTEIKPQSDFSFFASKEANPRSIVVTIKGEKVPITVKPQANGSLVTGKLPAAATGSFVRIEIAAQGPSDCTRTDGWLLKVAK</sequence>
<name>A0A0S4KVQ3_9BACT</name>
<dbReference type="EMBL" id="LN885086">
    <property type="protein sequence ID" value="CUQ67887.1"/>
    <property type="molecule type" value="Genomic_DNA"/>
</dbReference>
<feature type="signal peptide" evidence="1">
    <location>
        <begin position="1"/>
        <end position="24"/>
    </location>
</feature>
<evidence type="ECO:0000313" key="2">
    <source>
        <dbReference type="EMBL" id="CUQ67887.1"/>
    </source>
</evidence>